<keyword evidence="2" id="KW-1185">Reference proteome</keyword>
<dbReference type="Gramene" id="TuG1812G0200004252.01.T01">
    <property type="protein sequence ID" value="TuG1812G0200004252.01.T01"/>
    <property type="gene ID" value="TuG1812G0200004252.01"/>
</dbReference>
<evidence type="ECO:0000313" key="1">
    <source>
        <dbReference type="EnsemblPlants" id="TuG1812G0200004252.01.T01"/>
    </source>
</evidence>
<sequence>MWFLELVLQPLVEISHDNAWASSRSLALLVLYSSSSGSCSILGGIWSGDCSFLPVAELRP</sequence>
<evidence type="ECO:0000313" key="2">
    <source>
        <dbReference type="Proteomes" id="UP000015106"/>
    </source>
</evidence>
<accession>A0A8R7TL18</accession>
<reference evidence="2" key="1">
    <citation type="journal article" date="2013" name="Nature">
        <title>Draft genome of the wheat A-genome progenitor Triticum urartu.</title>
        <authorList>
            <person name="Ling H.Q."/>
            <person name="Zhao S."/>
            <person name="Liu D."/>
            <person name="Wang J."/>
            <person name="Sun H."/>
            <person name="Zhang C."/>
            <person name="Fan H."/>
            <person name="Li D."/>
            <person name="Dong L."/>
            <person name="Tao Y."/>
            <person name="Gao C."/>
            <person name="Wu H."/>
            <person name="Li Y."/>
            <person name="Cui Y."/>
            <person name="Guo X."/>
            <person name="Zheng S."/>
            <person name="Wang B."/>
            <person name="Yu K."/>
            <person name="Liang Q."/>
            <person name="Yang W."/>
            <person name="Lou X."/>
            <person name="Chen J."/>
            <person name="Feng M."/>
            <person name="Jian J."/>
            <person name="Zhang X."/>
            <person name="Luo G."/>
            <person name="Jiang Y."/>
            <person name="Liu J."/>
            <person name="Wang Z."/>
            <person name="Sha Y."/>
            <person name="Zhang B."/>
            <person name="Wu H."/>
            <person name="Tang D."/>
            <person name="Shen Q."/>
            <person name="Xue P."/>
            <person name="Zou S."/>
            <person name="Wang X."/>
            <person name="Liu X."/>
            <person name="Wang F."/>
            <person name="Yang Y."/>
            <person name="An X."/>
            <person name="Dong Z."/>
            <person name="Zhang K."/>
            <person name="Zhang X."/>
            <person name="Luo M.C."/>
            <person name="Dvorak J."/>
            <person name="Tong Y."/>
            <person name="Wang J."/>
            <person name="Yang H."/>
            <person name="Li Z."/>
            <person name="Wang D."/>
            <person name="Zhang A."/>
            <person name="Wang J."/>
        </authorList>
    </citation>
    <scope>NUCLEOTIDE SEQUENCE</scope>
    <source>
        <strain evidence="2">cv. G1812</strain>
    </source>
</reference>
<name>A0A8R7TL18_TRIUA</name>
<reference evidence="1" key="2">
    <citation type="submission" date="2018-03" db="EMBL/GenBank/DDBJ databases">
        <title>The Triticum urartu genome reveals the dynamic nature of wheat genome evolution.</title>
        <authorList>
            <person name="Ling H."/>
            <person name="Ma B."/>
            <person name="Shi X."/>
            <person name="Liu H."/>
            <person name="Dong L."/>
            <person name="Sun H."/>
            <person name="Cao Y."/>
            <person name="Gao Q."/>
            <person name="Zheng S."/>
            <person name="Li Y."/>
            <person name="Yu Y."/>
            <person name="Du H."/>
            <person name="Qi M."/>
            <person name="Li Y."/>
            <person name="Yu H."/>
            <person name="Cui Y."/>
            <person name="Wang N."/>
            <person name="Chen C."/>
            <person name="Wu H."/>
            <person name="Zhao Y."/>
            <person name="Zhang J."/>
            <person name="Li Y."/>
            <person name="Zhou W."/>
            <person name="Zhang B."/>
            <person name="Hu W."/>
            <person name="Eijk M."/>
            <person name="Tang J."/>
            <person name="Witsenboer H."/>
            <person name="Zhao S."/>
            <person name="Li Z."/>
            <person name="Zhang A."/>
            <person name="Wang D."/>
            <person name="Liang C."/>
        </authorList>
    </citation>
    <scope>NUCLEOTIDE SEQUENCE [LARGE SCALE GENOMIC DNA]</scope>
    <source>
        <strain evidence="1">cv. G1812</strain>
    </source>
</reference>
<dbReference type="EnsemblPlants" id="TuG1812G0200004252.01.T01">
    <property type="protein sequence ID" value="TuG1812G0200004252.01.T01"/>
    <property type="gene ID" value="TuG1812G0200004252.01"/>
</dbReference>
<dbReference type="Proteomes" id="UP000015106">
    <property type="component" value="Chromosome 2"/>
</dbReference>
<dbReference type="AlphaFoldDB" id="A0A8R7TL18"/>
<reference evidence="1" key="3">
    <citation type="submission" date="2022-06" db="UniProtKB">
        <authorList>
            <consortium name="EnsemblPlants"/>
        </authorList>
    </citation>
    <scope>IDENTIFICATION</scope>
</reference>
<proteinExistence type="predicted"/>
<protein>
    <submittedName>
        <fullName evidence="1">Uncharacterized protein</fullName>
    </submittedName>
</protein>
<organism evidence="1 2">
    <name type="scientific">Triticum urartu</name>
    <name type="common">Red wild einkorn</name>
    <name type="synonym">Crithodium urartu</name>
    <dbReference type="NCBI Taxonomy" id="4572"/>
    <lineage>
        <taxon>Eukaryota</taxon>
        <taxon>Viridiplantae</taxon>
        <taxon>Streptophyta</taxon>
        <taxon>Embryophyta</taxon>
        <taxon>Tracheophyta</taxon>
        <taxon>Spermatophyta</taxon>
        <taxon>Magnoliopsida</taxon>
        <taxon>Liliopsida</taxon>
        <taxon>Poales</taxon>
        <taxon>Poaceae</taxon>
        <taxon>BOP clade</taxon>
        <taxon>Pooideae</taxon>
        <taxon>Triticodae</taxon>
        <taxon>Triticeae</taxon>
        <taxon>Triticinae</taxon>
        <taxon>Triticum</taxon>
    </lineage>
</organism>